<accession>A0ABY4N1C2</accession>
<keyword evidence="2" id="KW-1185">Reference proteome</keyword>
<evidence type="ECO:0000313" key="1">
    <source>
        <dbReference type="EMBL" id="UQN28333.1"/>
    </source>
</evidence>
<dbReference type="Proteomes" id="UP001055868">
    <property type="component" value="Chromosome"/>
</dbReference>
<dbReference type="EMBL" id="CP097218">
    <property type="protein sequence ID" value="UQN28333.1"/>
    <property type="molecule type" value="Genomic_DNA"/>
</dbReference>
<reference evidence="1" key="1">
    <citation type="submission" date="2022-05" db="EMBL/GenBank/DDBJ databases">
        <title>Genomic analysis of Brachybacterium sp. CBA3104.</title>
        <authorList>
            <person name="Roh S.W."/>
            <person name="Kim Y.B."/>
            <person name="Kim Y."/>
        </authorList>
    </citation>
    <scope>NUCLEOTIDE SEQUENCE</scope>
    <source>
        <strain evidence="1">CBA3104</strain>
    </source>
</reference>
<gene>
    <name evidence="1" type="ORF">M4486_11825</name>
</gene>
<name>A0ABY4N1C2_9MICO</name>
<protein>
    <submittedName>
        <fullName evidence="1">Uncharacterized protein</fullName>
    </submittedName>
</protein>
<dbReference type="RefSeq" id="WP_249477377.1">
    <property type="nucleotide sequence ID" value="NZ_CP097218.1"/>
</dbReference>
<proteinExistence type="predicted"/>
<sequence length="374" mass="40962">MGEADVAAALTRGPRGLRTLLEFALRSEDAAMGDDVGPLAVLVHDAAHHRDDSSFAAMITEEGRVVPNLEVPDPGMDEVADALDSVVLLLEPSHDLMLRCVADAVTEARYWQAPAGSDAVAMTAPVRRALHRVADRLASERSVRDWWSDMDADHQVHVLWIDPDAPESFVGRAPRPSVEDLRADAARSGDVAMWESAPTSFRAMTTGRWPDGTPTHLWLVEDEQGWTEAFADPVESAAGRDVLEIRSAQDWVALCRRHPQDVTRMRRETWGPASGHEGAWVQPSWAAISRTHDAVHLGLGAYLDLAGRAIDVDGRSATMVAGWHPDATYWFREPPDPIGAPEPWRFVDTEAGAGGDDLAWMRAEHAARFRTVGT</sequence>
<evidence type="ECO:0000313" key="2">
    <source>
        <dbReference type="Proteomes" id="UP001055868"/>
    </source>
</evidence>
<organism evidence="1 2">
    <name type="scientific">Brachybacterium kimchii</name>
    <dbReference type="NCBI Taxonomy" id="2942909"/>
    <lineage>
        <taxon>Bacteria</taxon>
        <taxon>Bacillati</taxon>
        <taxon>Actinomycetota</taxon>
        <taxon>Actinomycetes</taxon>
        <taxon>Micrococcales</taxon>
        <taxon>Dermabacteraceae</taxon>
        <taxon>Brachybacterium</taxon>
    </lineage>
</organism>